<reference evidence="1" key="1">
    <citation type="submission" date="2018-11" db="EMBL/GenBank/DDBJ databases">
        <title>The sequence and de novo assembly of Larimichthys crocea genome using PacBio and Hi-C technologies.</title>
        <authorList>
            <person name="Xu P."/>
            <person name="Chen B."/>
            <person name="Zhou Z."/>
            <person name="Ke Q."/>
            <person name="Wu Y."/>
            <person name="Bai H."/>
            <person name="Pu F."/>
        </authorList>
    </citation>
    <scope>NUCLEOTIDE SEQUENCE</scope>
    <source>
        <tissue evidence="1">Muscle</tissue>
    </source>
</reference>
<protein>
    <submittedName>
        <fullName evidence="1">Uncharacterized protein</fullName>
    </submittedName>
</protein>
<dbReference type="Proteomes" id="UP000793456">
    <property type="component" value="Chromosome XXIV"/>
</dbReference>
<name>A0ACD3Q556_LARCR</name>
<evidence type="ECO:0000313" key="2">
    <source>
        <dbReference type="Proteomes" id="UP000793456"/>
    </source>
</evidence>
<proteinExistence type="predicted"/>
<keyword evidence="2" id="KW-1185">Reference proteome</keyword>
<sequence>MDDFGVYAVFGVNGPPQRLLSADGSCRVSVAVPPSVRQVVLFSSGPWGERICVNAELNDAERIPITIGKLTPYNKCLSWEQWEEETWTDSVTLKITLEGGNLVKADWSEPELILAVTEYTPKDTVAPLAARELNGKRKRGRMSEEGGDENKAAKRGEEENVCPNGSVEKTTPVRKARGQTKGAQKLFSSGGDAAKMKGTANGTGETLGIVGRTPPQSAAKLKSRQGKTPTQSAPLGQPVRSLGSDSVSHRCSDSYSDWRTGSQDAVLQRSHVEALHRGHVLGCSRDFGRGSNT</sequence>
<dbReference type="EMBL" id="CM011697">
    <property type="protein sequence ID" value="TMS02313.1"/>
    <property type="molecule type" value="Genomic_DNA"/>
</dbReference>
<gene>
    <name evidence="1" type="ORF">E3U43_007853</name>
</gene>
<accession>A0ACD3Q556</accession>
<comment type="caution">
    <text evidence="1">The sequence shown here is derived from an EMBL/GenBank/DDBJ whole genome shotgun (WGS) entry which is preliminary data.</text>
</comment>
<organism evidence="1 2">
    <name type="scientific">Larimichthys crocea</name>
    <name type="common">Large yellow croaker</name>
    <name type="synonym">Pseudosciaena crocea</name>
    <dbReference type="NCBI Taxonomy" id="215358"/>
    <lineage>
        <taxon>Eukaryota</taxon>
        <taxon>Metazoa</taxon>
        <taxon>Chordata</taxon>
        <taxon>Craniata</taxon>
        <taxon>Vertebrata</taxon>
        <taxon>Euteleostomi</taxon>
        <taxon>Actinopterygii</taxon>
        <taxon>Neopterygii</taxon>
        <taxon>Teleostei</taxon>
        <taxon>Neoteleostei</taxon>
        <taxon>Acanthomorphata</taxon>
        <taxon>Eupercaria</taxon>
        <taxon>Sciaenidae</taxon>
        <taxon>Larimichthys</taxon>
    </lineage>
</organism>
<evidence type="ECO:0000313" key="1">
    <source>
        <dbReference type="EMBL" id="TMS02313.1"/>
    </source>
</evidence>